<proteinExistence type="predicted"/>
<name>A0A368EX64_ANCCA</name>
<evidence type="ECO:0000256" key="1">
    <source>
        <dbReference type="SAM" id="MobiDB-lite"/>
    </source>
</evidence>
<evidence type="ECO:0000313" key="3">
    <source>
        <dbReference type="Proteomes" id="UP000252519"/>
    </source>
</evidence>
<evidence type="ECO:0000313" key="2">
    <source>
        <dbReference type="EMBL" id="RCN24286.1"/>
    </source>
</evidence>
<feature type="region of interest" description="Disordered" evidence="1">
    <location>
        <begin position="35"/>
        <end position="57"/>
    </location>
</feature>
<dbReference type="AlphaFoldDB" id="A0A368EX64"/>
<sequence>MRRTQPENHGQRPIAAIISQQTISEMCSLRSTMTTEALSPEGRHRSAQAGVLLHQQR</sequence>
<gene>
    <name evidence="2" type="ORF">ANCCAN_30022</name>
</gene>
<reference evidence="2 3" key="1">
    <citation type="submission" date="2014-10" db="EMBL/GenBank/DDBJ databases">
        <title>Draft genome of the hookworm Ancylostoma caninum.</title>
        <authorList>
            <person name="Mitreva M."/>
        </authorList>
    </citation>
    <scope>NUCLEOTIDE SEQUENCE [LARGE SCALE GENOMIC DNA]</scope>
    <source>
        <strain evidence="2 3">Baltimore</strain>
    </source>
</reference>
<comment type="caution">
    <text evidence="2">The sequence shown here is derived from an EMBL/GenBank/DDBJ whole genome shotgun (WGS) entry which is preliminary data.</text>
</comment>
<protein>
    <submittedName>
        <fullName evidence="2">Uncharacterized protein</fullName>
    </submittedName>
</protein>
<dbReference type="Proteomes" id="UP000252519">
    <property type="component" value="Unassembled WGS sequence"/>
</dbReference>
<dbReference type="EMBL" id="JOJR01021345">
    <property type="protein sequence ID" value="RCN24286.1"/>
    <property type="molecule type" value="Genomic_DNA"/>
</dbReference>
<keyword evidence="3" id="KW-1185">Reference proteome</keyword>
<organism evidence="2 3">
    <name type="scientific">Ancylostoma caninum</name>
    <name type="common">Dog hookworm</name>
    <dbReference type="NCBI Taxonomy" id="29170"/>
    <lineage>
        <taxon>Eukaryota</taxon>
        <taxon>Metazoa</taxon>
        <taxon>Ecdysozoa</taxon>
        <taxon>Nematoda</taxon>
        <taxon>Chromadorea</taxon>
        <taxon>Rhabditida</taxon>
        <taxon>Rhabditina</taxon>
        <taxon>Rhabditomorpha</taxon>
        <taxon>Strongyloidea</taxon>
        <taxon>Ancylostomatidae</taxon>
        <taxon>Ancylostomatinae</taxon>
        <taxon>Ancylostoma</taxon>
    </lineage>
</organism>
<accession>A0A368EX64</accession>